<dbReference type="Proteomes" id="UP000199516">
    <property type="component" value="Unassembled WGS sequence"/>
</dbReference>
<dbReference type="InterPro" id="IPR036491">
    <property type="entry name" value="YugN-like_sf"/>
</dbReference>
<organism evidence="2 3">
    <name type="scientific">Alteribacillus iranensis</name>
    <dbReference type="NCBI Taxonomy" id="930128"/>
    <lineage>
        <taxon>Bacteria</taxon>
        <taxon>Bacillati</taxon>
        <taxon>Bacillota</taxon>
        <taxon>Bacilli</taxon>
        <taxon>Bacillales</taxon>
        <taxon>Bacillaceae</taxon>
        <taxon>Alteribacillus</taxon>
    </lineage>
</organism>
<name>A0A1I2B720_9BACI</name>
<gene>
    <name evidence="2" type="ORF">SAMN05192532_10280</name>
</gene>
<evidence type="ECO:0000256" key="1">
    <source>
        <dbReference type="SAM" id="MobiDB-lite"/>
    </source>
</evidence>
<dbReference type="Gene3D" id="3.30.310.100">
    <property type="entry name" value="YugN-like"/>
    <property type="match status" value="1"/>
</dbReference>
<accession>A0A1I2B720</accession>
<evidence type="ECO:0000313" key="2">
    <source>
        <dbReference type="EMBL" id="SFE51103.1"/>
    </source>
</evidence>
<dbReference type="EMBL" id="FONT01000002">
    <property type="protein sequence ID" value="SFE51103.1"/>
    <property type="molecule type" value="Genomic_DNA"/>
</dbReference>
<protein>
    <submittedName>
        <fullName evidence="2">YugN-like family protein</fullName>
    </submittedName>
</protein>
<dbReference type="RefSeq" id="WP_091658146.1">
    <property type="nucleotide sequence ID" value="NZ_FONT01000002.1"/>
</dbReference>
<feature type="region of interest" description="Disordered" evidence="1">
    <location>
        <begin position="139"/>
        <end position="159"/>
    </location>
</feature>
<dbReference type="InterPro" id="IPR014967">
    <property type="entry name" value="Uncharacterised_YugN-like"/>
</dbReference>
<dbReference type="AlphaFoldDB" id="A0A1I2B720"/>
<dbReference type="Pfam" id="PF08868">
    <property type="entry name" value="YugN"/>
    <property type="match status" value="1"/>
</dbReference>
<reference evidence="2 3" key="1">
    <citation type="submission" date="2016-10" db="EMBL/GenBank/DDBJ databases">
        <authorList>
            <person name="de Groot N.N."/>
        </authorList>
    </citation>
    <scope>NUCLEOTIDE SEQUENCE [LARGE SCALE GENOMIC DNA]</scope>
    <source>
        <strain evidence="2 3">DSM 23995</strain>
    </source>
</reference>
<keyword evidence="3" id="KW-1185">Reference proteome</keyword>
<evidence type="ECO:0000313" key="3">
    <source>
        <dbReference type="Proteomes" id="UP000199516"/>
    </source>
</evidence>
<dbReference type="SUPFAM" id="SSF160755">
    <property type="entry name" value="YugN-like"/>
    <property type="match status" value="1"/>
</dbReference>
<dbReference type="OrthoDB" id="2988890at2"/>
<dbReference type="STRING" id="930128.SAMN05192532_10280"/>
<proteinExistence type="predicted"/>
<sequence length="159" mass="18115">MLTLETELEGKHGAFGTVHHILQQHGFELGDNWDFDNGCFDAVISQEGPESMYIRLPFKVVEGMLDQPRAEIVFGTPYVIKHIVNYGLDKDDDSLQTALGFNQFQTPIDKDGNIEQEQKWEEVGKDVVSKVLRYIPVTEGDEAEIDEENTEEELEAEKR</sequence>